<accession>A0A6A4II35</accession>
<organism evidence="1 2">
    <name type="scientific">Gymnopus androsaceus JB14</name>
    <dbReference type="NCBI Taxonomy" id="1447944"/>
    <lineage>
        <taxon>Eukaryota</taxon>
        <taxon>Fungi</taxon>
        <taxon>Dikarya</taxon>
        <taxon>Basidiomycota</taxon>
        <taxon>Agaricomycotina</taxon>
        <taxon>Agaricomycetes</taxon>
        <taxon>Agaricomycetidae</taxon>
        <taxon>Agaricales</taxon>
        <taxon>Marasmiineae</taxon>
        <taxon>Omphalotaceae</taxon>
        <taxon>Gymnopus</taxon>
    </lineage>
</organism>
<sequence length="104" mass="11064">MLIVGGGVGGLATAHSLASAAIKSPSLRLSLFLEKLVQNSKLHREIAGQDKVESVLIYHYALNEETPSLLYSGEKVTVDVIIPAGEDVLGDPDLQRAPESPMEP</sequence>
<evidence type="ECO:0008006" key="3">
    <source>
        <dbReference type="Google" id="ProtNLM"/>
    </source>
</evidence>
<evidence type="ECO:0000313" key="2">
    <source>
        <dbReference type="Proteomes" id="UP000799118"/>
    </source>
</evidence>
<protein>
    <recommendedName>
        <fullName evidence="3">FAD/NAD(P)-binding domain-containing protein</fullName>
    </recommendedName>
</protein>
<gene>
    <name evidence="1" type="ORF">BT96DRAFT_931801</name>
</gene>
<name>A0A6A4II35_9AGAR</name>
<dbReference type="AlphaFoldDB" id="A0A6A4II35"/>
<reference evidence="1" key="1">
    <citation type="journal article" date="2019" name="Environ. Microbiol.">
        <title>Fungal ecological strategies reflected in gene transcription - a case study of two litter decomposers.</title>
        <authorList>
            <person name="Barbi F."/>
            <person name="Kohler A."/>
            <person name="Barry K."/>
            <person name="Baskaran P."/>
            <person name="Daum C."/>
            <person name="Fauchery L."/>
            <person name="Ihrmark K."/>
            <person name="Kuo A."/>
            <person name="LaButti K."/>
            <person name="Lipzen A."/>
            <person name="Morin E."/>
            <person name="Grigoriev I.V."/>
            <person name="Henrissat B."/>
            <person name="Lindahl B."/>
            <person name="Martin F."/>
        </authorList>
    </citation>
    <scope>NUCLEOTIDE SEQUENCE</scope>
    <source>
        <strain evidence="1">JB14</strain>
    </source>
</reference>
<evidence type="ECO:0000313" key="1">
    <source>
        <dbReference type="EMBL" id="KAE9409650.1"/>
    </source>
</evidence>
<proteinExistence type="predicted"/>
<dbReference type="EMBL" id="ML769387">
    <property type="protein sequence ID" value="KAE9409650.1"/>
    <property type="molecule type" value="Genomic_DNA"/>
</dbReference>
<dbReference type="Proteomes" id="UP000799118">
    <property type="component" value="Unassembled WGS sequence"/>
</dbReference>
<keyword evidence="2" id="KW-1185">Reference proteome</keyword>